<evidence type="ECO:0000313" key="1">
    <source>
        <dbReference type="EMBL" id="SJL10603.1"/>
    </source>
</evidence>
<dbReference type="GO" id="GO:0005946">
    <property type="term" value="C:alpha,alpha-trehalose-phosphate synthase complex (UDP-forming)"/>
    <property type="evidence" value="ECO:0007669"/>
    <property type="project" value="TreeGrafter"/>
</dbReference>
<dbReference type="InterPro" id="IPR001830">
    <property type="entry name" value="Glyco_trans_20"/>
</dbReference>
<gene>
    <name evidence="1" type="ORF">ARMOST_13993</name>
</gene>
<dbReference type="EMBL" id="FUEG01000012">
    <property type="protein sequence ID" value="SJL10603.1"/>
    <property type="molecule type" value="Genomic_DNA"/>
</dbReference>
<evidence type="ECO:0000313" key="2">
    <source>
        <dbReference type="Proteomes" id="UP000219338"/>
    </source>
</evidence>
<protein>
    <submittedName>
        <fullName evidence="1">Uncharacterized protein</fullName>
    </submittedName>
</protein>
<dbReference type="GO" id="GO:0005992">
    <property type="term" value="P:trehalose biosynthetic process"/>
    <property type="evidence" value="ECO:0007669"/>
    <property type="project" value="InterPro"/>
</dbReference>
<dbReference type="GO" id="GO:0004805">
    <property type="term" value="F:trehalose-phosphatase activity"/>
    <property type="evidence" value="ECO:0007669"/>
    <property type="project" value="TreeGrafter"/>
</dbReference>
<dbReference type="PANTHER" id="PTHR10788:SF15">
    <property type="entry name" value="TREHALOSE SYNTHASE COMPLEX REGULATORY SUBUNIT TPS3-RELATED"/>
    <property type="match status" value="1"/>
</dbReference>
<dbReference type="SUPFAM" id="SSF53756">
    <property type="entry name" value="UDP-Glycosyltransferase/glycogen phosphorylase"/>
    <property type="match status" value="1"/>
</dbReference>
<accession>A0A284RPE0</accession>
<dbReference type="STRING" id="47428.A0A284RPE0"/>
<dbReference type="GO" id="GO:0005829">
    <property type="term" value="C:cytosol"/>
    <property type="evidence" value="ECO:0007669"/>
    <property type="project" value="TreeGrafter"/>
</dbReference>
<dbReference type="OrthoDB" id="755951at2759"/>
<sequence>METDSWSDTLRQRTSTCLRAGGYESEVVWVEDAVIEGCYDEFSHQVLWPALHYAIPDVPKTTKFYESASFKQYVKVNQKFADTIKPVWREGDVVWVNDYYLMLLPVTLRAAGVMGPIRFFMHVAFPSSKIFQCLPIWEELLKGILGTEFVGFQTANYAHHF</sequence>
<reference evidence="2" key="1">
    <citation type="journal article" date="2017" name="Nat. Ecol. Evol.">
        <title>Genome expansion and lineage-specific genetic innovations in the forest pathogenic fungi Armillaria.</title>
        <authorList>
            <person name="Sipos G."/>
            <person name="Prasanna A.N."/>
            <person name="Walter M.C."/>
            <person name="O'Connor E."/>
            <person name="Balint B."/>
            <person name="Krizsan K."/>
            <person name="Kiss B."/>
            <person name="Hess J."/>
            <person name="Varga T."/>
            <person name="Slot J."/>
            <person name="Riley R."/>
            <person name="Boka B."/>
            <person name="Rigling D."/>
            <person name="Barry K."/>
            <person name="Lee J."/>
            <person name="Mihaltcheva S."/>
            <person name="LaButti K."/>
            <person name="Lipzen A."/>
            <person name="Waldron R."/>
            <person name="Moloney N.M."/>
            <person name="Sperisen C."/>
            <person name="Kredics L."/>
            <person name="Vagvoelgyi C."/>
            <person name="Patrignani A."/>
            <person name="Fitzpatrick D."/>
            <person name="Nagy I."/>
            <person name="Doyle S."/>
            <person name="Anderson J.B."/>
            <person name="Grigoriev I.V."/>
            <person name="Gueldener U."/>
            <person name="Muensterkoetter M."/>
            <person name="Nagy L.G."/>
        </authorList>
    </citation>
    <scope>NUCLEOTIDE SEQUENCE [LARGE SCALE GENOMIC DNA]</scope>
    <source>
        <strain evidence="2">C18/9</strain>
    </source>
</reference>
<organism evidence="1 2">
    <name type="scientific">Armillaria ostoyae</name>
    <name type="common">Armillaria root rot fungus</name>
    <dbReference type="NCBI Taxonomy" id="47428"/>
    <lineage>
        <taxon>Eukaryota</taxon>
        <taxon>Fungi</taxon>
        <taxon>Dikarya</taxon>
        <taxon>Basidiomycota</taxon>
        <taxon>Agaricomycotina</taxon>
        <taxon>Agaricomycetes</taxon>
        <taxon>Agaricomycetidae</taxon>
        <taxon>Agaricales</taxon>
        <taxon>Marasmiineae</taxon>
        <taxon>Physalacriaceae</taxon>
        <taxon>Armillaria</taxon>
    </lineage>
</organism>
<dbReference type="Proteomes" id="UP000219338">
    <property type="component" value="Unassembled WGS sequence"/>
</dbReference>
<dbReference type="PANTHER" id="PTHR10788">
    <property type="entry name" value="TREHALOSE-6-PHOSPHATE SYNTHASE"/>
    <property type="match status" value="1"/>
</dbReference>
<dbReference type="Pfam" id="PF00982">
    <property type="entry name" value="Glyco_transf_20"/>
    <property type="match status" value="1"/>
</dbReference>
<proteinExistence type="predicted"/>
<dbReference type="GO" id="GO:0003825">
    <property type="term" value="F:alpha,alpha-trehalose-phosphate synthase (UDP-forming) activity"/>
    <property type="evidence" value="ECO:0007669"/>
    <property type="project" value="TreeGrafter"/>
</dbReference>
<name>A0A284RPE0_ARMOS</name>
<keyword evidence="2" id="KW-1185">Reference proteome</keyword>
<dbReference type="Gene3D" id="3.40.50.2000">
    <property type="entry name" value="Glycogen Phosphorylase B"/>
    <property type="match status" value="1"/>
</dbReference>
<dbReference type="AlphaFoldDB" id="A0A284RPE0"/>